<organism evidence="2 3">
    <name type="scientific">Ensete ventricosum</name>
    <name type="common">Abyssinian banana</name>
    <name type="synonym">Musa ensete</name>
    <dbReference type="NCBI Taxonomy" id="4639"/>
    <lineage>
        <taxon>Eukaryota</taxon>
        <taxon>Viridiplantae</taxon>
        <taxon>Streptophyta</taxon>
        <taxon>Embryophyta</taxon>
        <taxon>Tracheophyta</taxon>
        <taxon>Spermatophyta</taxon>
        <taxon>Magnoliopsida</taxon>
        <taxon>Liliopsida</taxon>
        <taxon>Zingiberales</taxon>
        <taxon>Musaceae</taxon>
        <taxon>Ensete</taxon>
    </lineage>
</organism>
<accession>A0A426Y2D5</accession>
<gene>
    <name evidence="2" type="ORF">B296_00045734</name>
</gene>
<protein>
    <submittedName>
        <fullName evidence="2">Uncharacterized protein</fullName>
    </submittedName>
</protein>
<proteinExistence type="predicted"/>
<reference evidence="2 3" key="1">
    <citation type="journal article" date="2014" name="Agronomy (Basel)">
        <title>A Draft Genome Sequence for Ensete ventricosum, the Drought-Tolerant Tree Against Hunger.</title>
        <authorList>
            <person name="Harrison J."/>
            <person name="Moore K.A."/>
            <person name="Paszkiewicz K."/>
            <person name="Jones T."/>
            <person name="Grant M."/>
            <person name="Ambacheew D."/>
            <person name="Muzemil S."/>
            <person name="Studholme D.J."/>
        </authorList>
    </citation>
    <scope>NUCLEOTIDE SEQUENCE [LARGE SCALE GENOMIC DNA]</scope>
</reference>
<feature type="region of interest" description="Disordered" evidence="1">
    <location>
        <begin position="1"/>
        <end position="35"/>
    </location>
</feature>
<dbReference type="AlphaFoldDB" id="A0A426Y2D5"/>
<feature type="region of interest" description="Disordered" evidence="1">
    <location>
        <begin position="59"/>
        <end position="85"/>
    </location>
</feature>
<comment type="caution">
    <text evidence="2">The sequence shown here is derived from an EMBL/GenBank/DDBJ whole genome shotgun (WGS) entry which is preliminary data.</text>
</comment>
<sequence>MRKAYARPEVEKRPTHDEDHDITFKSGGEETKVKDSYGVIHDGKAPISVQRHHRALDPQLAQGDRLDLSPAPKVFDPSRGWRGQE</sequence>
<name>A0A426Y2D5_ENSVE</name>
<evidence type="ECO:0000313" key="2">
    <source>
        <dbReference type="EMBL" id="RRT45864.1"/>
    </source>
</evidence>
<dbReference type="EMBL" id="AMZH03015551">
    <property type="protein sequence ID" value="RRT45864.1"/>
    <property type="molecule type" value="Genomic_DNA"/>
</dbReference>
<dbReference type="Proteomes" id="UP000287651">
    <property type="component" value="Unassembled WGS sequence"/>
</dbReference>
<evidence type="ECO:0000256" key="1">
    <source>
        <dbReference type="SAM" id="MobiDB-lite"/>
    </source>
</evidence>
<evidence type="ECO:0000313" key="3">
    <source>
        <dbReference type="Proteomes" id="UP000287651"/>
    </source>
</evidence>